<dbReference type="PANTHER" id="PTHR47332:SF6">
    <property type="entry name" value="SET DOMAIN-CONTAINING PROTEIN"/>
    <property type="match status" value="1"/>
</dbReference>
<keyword evidence="1" id="KW-0732">Signal</keyword>
<dbReference type="SUPFAM" id="SSF82199">
    <property type="entry name" value="SET domain"/>
    <property type="match status" value="1"/>
</dbReference>
<dbReference type="EMBL" id="MU006596">
    <property type="protein sequence ID" value="KAF2743525.1"/>
    <property type="molecule type" value="Genomic_DNA"/>
</dbReference>
<evidence type="ECO:0000256" key="1">
    <source>
        <dbReference type="SAM" id="SignalP"/>
    </source>
</evidence>
<feature type="signal peptide" evidence="1">
    <location>
        <begin position="1"/>
        <end position="29"/>
    </location>
</feature>
<protein>
    <submittedName>
        <fullName evidence="3">SET domain-containing protein</fullName>
    </submittedName>
</protein>
<accession>A0A6A6UZC1</accession>
<keyword evidence="4" id="KW-1185">Reference proteome</keyword>
<dbReference type="Pfam" id="PF00856">
    <property type="entry name" value="SET"/>
    <property type="match status" value="1"/>
</dbReference>
<name>A0A6A6UZC1_9PLEO</name>
<evidence type="ECO:0000313" key="3">
    <source>
        <dbReference type="EMBL" id="KAF2743525.1"/>
    </source>
</evidence>
<feature type="domain" description="SET" evidence="2">
    <location>
        <begin position="127"/>
        <end position="276"/>
    </location>
</feature>
<dbReference type="PANTHER" id="PTHR47332">
    <property type="entry name" value="SET DOMAIN-CONTAINING PROTEIN 5"/>
    <property type="match status" value="1"/>
</dbReference>
<sequence length="439" mass="49450">MSPLTARRPSLPKILAAAILSSRWASVTAIDVLYGHSNRVQNILELPLHQTCPVVSNGLTSTSFPWTHNPTCVQASMPDGETRETFCVYTNSRFANGRGISIVTTPEVATSYLLESFSHEDQEDHGQELYESRVTKERGTALFSTKSVKAGDSLILKHPNVIVTRNILHPFAREERHRLLDLAVAQLPEKTTKTILGLAKSRGGFPLDDIVQTNAMGMRLGEVDGVGHLGVVPEASRINHSCRPNTYYRFDDYTLTLNLFAVRDIEAGEELTYSYGFYDRPHELRTQILQENWGFKCTCALCSSSPSQIAESDKRLADIADMKEGLPVGFDNVPQFIALLPPLIKLMDEEGLFIEKPMYEEILAYSWSVLANEGRAKYWAGRAARDWEIIAGKESGEARRTRVLWRDVKGHGTWATWDKDPWDDSVWEDDDHHDHDHDH</sequence>
<dbReference type="InterPro" id="IPR053185">
    <property type="entry name" value="SET_domain_protein"/>
</dbReference>
<dbReference type="InterPro" id="IPR046341">
    <property type="entry name" value="SET_dom_sf"/>
</dbReference>
<organism evidence="3 4">
    <name type="scientific">Sporormia fimetaria CBS 119925</name>
    <dbReference type="NCBI Taxonomy" id="1340428"/>
    <lineage>
        <taxon>Eukaryota</taxon>
        <taxon>Fungi</taxon>
        <taxon>Dikarya</taxon>
        <taxon>Ascomycota</taxon>
        <taxon>Pezizomycotina</taxon>
        <taxon>Dothideomycetes</taxon>
        <taxon>Pleosporomycetidae</taxon>
        <taxon>Pleosporales</taxon>
        <taxon>Sporormiaceae</taxon>
        <taxon>Sporormia</taxon>
    </lineage>
</organism>
<dbReference type="PROSITE" id="PS50280">
    <property type="entry name" value="SET"/>
    <property type="match status" value="1"/>
</dbReference>
<dbReference type="CDD" id="cd20071">
    <property type="entry name" value="SET_SMYD"/>
    <property type="match status" value="1"/>
</dbReference>
<dbReference type="AlphaFoldDB" id="A0A6A6UZC1"/>
<dbReference type="SMART" id="SM00317">
    <property type="entry name" value="SET"/>
    <property type="match status" value="1"/>
</dbReference>
<dbReference type="OrthoDB" id="1028014at2759"/>
<reference evidence="3" key="1">
    <citation type="journal article" date="2020" name="Stud. Mycol.">
        <title>101 Dothideomycetes genomes: a test case for predicting lifestyles and emergence of pathogens.</title>
        <authorList>
            <person name="Haridas S."/>
            <person name="Albert R."/>
            <person name="Binder M."/>
            <person name="Bloem J."/>
            <person name="Labutti K."/>
            <person name="Salamov A."/>
            <person name="Andreopoulos B."/>
            <person name="Baker S."/>
            <person name="Barry K."/>
            <person name="Bills G."/>
            <person name="Bluhm B."/>
            <person name="Cannon C."/>
            <person name="Castanera R."/>
            <person name="Culley D."/>
            <person name="Daum C."/>
            <person name="Ezra D."/>
            <person name="Gonzalez J."/>
            <person name="Henrissat B."/>
            <person name="Kuo A."/>
            <person name="Liang C."/>
            <person name="Lipzen A."/>
            <person name="Lutzoni F."/>
            <person name="Magnuson J."/>
            <person name="Mondo S."/>
            <person name="Nolan M."/>
            <person name="Ohm R."/>
            <person name="Pangilinan J."/>
            <person name="Park H.-J."/>
            <person name="Ramirez L."/>
            <person name="Alfaro M."/>
            <person name="Sun H."/>
            <person name="Tritt A."/>
            <person name="Yoshinaga Y."/>
            <person name="Zwiers L.-H."/>
            <person name="Turgeon B."/>
            <person name="Goodwin S."/>
            <person name="Spatafora J."/>
            <person name="Crous P."/>
            <person name="Grigoriev I."/>
        </authorList>
    </citation>
    <scope>NUCLEOTIDE SEQUENCE</scope>
    <source>
        <strain evidence="3">CBS 119925</strain>
    </source>
</reference>
<dbReference type="Gene3D" id="2.170.270.10">
    <property type="entry name" value="SET domain"/>
    <property type="match status" value="1"/>
</dbReference>
<evidence type="ECO:0000259" key="2">
    <source>
        <dbReference type="PROSITE" id="PS50280"/>
    </source>
</evidence>
<gene>
    <name evidence="3" type="ORF">M011DRAFT_410459</name>
</gene>
<evidence type="ECO:0000313" key="4">
    <source>
        <dbReference type="Proteomes" id="UP000799440"/>
    </source>
</evidence>
<dbReference type="Proteomes" id="UP000799440">
    <property type="component" value="Unassembled WGS sequence"/>
</dbReference>
<proteinExistence type="predicted"/>
<dbReference type="InterPro" id="IPR001214">
    <property type="entry name" value="SET_dom"/>
</dbReference>
<feature type="chain" id="PRO_5025571887" evidence="1">
    <location>
        <begin position="30"/>
        <end position="439"/>
    </location>
</feature>